<evidence type="ECO:0000313" key="2">
    <source>
        <dbReference type="Proteomes" id="UP000095759"/>
    </source>
</evidence>
<reference evidence="1 2" key="1">
    <citation type="submission" date="2016-08" db="EMBL/GenBank/DDBJ databases">
        <title>Complete genome sequence of Streptomyces agglomeratus strain 6-3-2, a novel anti-MRSA actinomycete isolated from Wuli of Tebit, China.</title>
        <authorList>
            <person name="Chen X."/>
        </authorList>
    </citation>
    <scope>NUCLEOTIDE SEQUENCE [LARGE SCALE GENOMIC DNA]</scope>
    <source>
        <strain evidence="1 2">6-3-2</strain>
    </source>
</reference>
<dbReference type="Proteomes" id="UP000095759">
    <property type="component" value="Unassembled WGS sequence"/>
</dbReference>
<dbReference type="EMBL" id="MEHJ01000001">
    <property type="protein sequence ID" value="OEJ28586.1"/>
    <property type="molecule type" value="Genomic_DNA"/>
</dbReference>
<name>A0A1E5PGF8_9ACTN</name>
<keyword evidence="2" id="KW-1185">Reference proteome</keyword>
<accession>A0A1E5PGF8</accession>
<gene>
    <name evidence="1" type="ORF">AS594_33045</name>
</gene>
<comment type="caution">
    <text evidence="1">The sequence shown here is derived from an EMBL/GenBank/DDBJ whole genome shotgun (WGS) entry which is preliminary data.</text>
</comment>
<proteinExistence type="predicted"/>
<organism evidence="1 2">
    <name type="scientific">Streptomyces agglomeratus</name>
    <dbReference type="NCBI Taxonomy" id="285458"/>
    <lineage>
        <taxon>Bacteria</taxon>
        <taxon>Bacillati</taxon>
        <taxon>Actinomycetota</taxon>
        <taxon>Actinomycetes</taxon>
        <taxon>Kitasatosporales</taxon>
        <taxon>Streptomycetaceae</taxon>
        <taxon>Streptomyces</taxon>
    </lineage>
</organism>
<sequence length="90" mass="9765">MVAEVRRVEVTVSLKPGIMVRLERGGTLTHEPFAPASRYSSRVNSVLLITELVASEKRYPSACRSVTGSSAVRTLPPRGLVLKPTCSNRA</sequence>
<dbReference type="AlphaFoldDB" id="A0A1E5PGF8"/>
<protein>
    <submittedName>
        <fullName evidence="1">Uncharacterized protein</fullName>
    </submittedName>
</protein>
<evidence type="ECO:0000313" key="1">
    <source>
        <dbReference type="EMBL" id="OEJ28586.1"/>
    </source>
</evidence>